<keyword evidence="1" id="KW-0812">Transmembrane</keyword>
<reference evidence="2 3" key="1">
    <citation type="submission" date="2020-08" db="EMBL/GenBank/DDBJ databases">
        <title>Genomic Encyclopedia of Type Strains, Phase III (KMG-III): the genomes of soil and plant-associated and newly described type strains.</title>
        <authorList>
            <person name="Whitman W."/>
        </authorList>
    </citation>
    <scope>NUCLEOTIDE SEQUENCE [LARGE SCALE GENOMIC DNA]</scope>
    <source>
        <strain evidence="2 3">CECT 5831</strain>
    </source>
</reference>
<dbReference type="AlphaFoldDB" id="A0A839TSM1"/>
<evidence type="ECO:0000313" key="2">
    <source>
        <dbReference type="EMBL" id="MBB3129732.1"/>
    </source>
</evidence>
<name>A0A839TSM1_9BACL</name>
<evidence type="ECO:0000313" key="3">
    <source>
        <dbReference type="Proteomes" id="UP000517523"/>
    </source>
</evidence>
<gene>
    <name evidence="2" type="ORF">FHS19_004407</name>
</gene>
<evidence type="ECO:0000256" key="1">
    <source>
        <dbReference type="SAM" id="Phobius"/>
    </source>
</evidence>
<keyword evidence="1" id="KW-1133">Transmembrane helix</keyword>
<dbReference type="Proteomes" id="UP000517523">
    <property type="component" value="Unassembled WGS sequence"/>
</dbReference>
<dbReference type="RefSeq" id="WP_312887285.1">
    <property type="nucleotide sequence ID" value="NZ_JACHXJ010000003.1"/>
</dbReference>
<organism evidence="2 3">
    <name type="scientific">Paenibacillus rhizosphaerae</name>
    <dbReference type="NCBI Taxonomy" id="297318"/>
    <lineage>
        <taxon>Bacteria</taxon>
        <taxon>Bacillati</taxon>
        <taxon>Bacillota</taxon>
        <taxon>Bacilli</taxon>
        <taxon>Bacillales</taxon>
        <taxon>Paenibacillaceae</taxon>
        <taxon>Paenibacillus</taxon>
    </lineage>
</organism>
<comment type="caution">
    <text evidence="2">The sequence shown here is derived from an EMBL/GenBank/DDBJ whole genome shotgun (WGS) entry which is preliminary data.</text>
</comment>
<evidence type="ECO:0008006" key="4">
    <source>
        <dbReference type="Google" id="ProtNLM"/>
    </source>
</evidence>
<keyword evidence="1" id="KW-0472">Membrane</keyword>
<sequence length="96" mass="10542">MPHERVSDVEEATKALVEIQIQLARIDKTLEQVPTLAATIETTKELAREAMQSVKSAHQRLDRIEDGQKWLWRTVSGAAITIVMGAIAAAVQLAGH</sequence>
<protein>
    <recommendedName>
        <fullName evidence="4">Hemolysin XhlA</fullName>
    </recommendedName>
</protein>
<dbReference type="EMBL" id="JACHXJ010000003">
    <property type="protein sequence ID" value="MBB3129732.1"/>
    <property type="molecule type" value="Genomic_DNA"/>
</dbReference>
<dbReference type="InterPro" id="IPR019715">
    <property type="entry name" value="Haemolysin_XhlA"/>
</dbReference>
<accession>A0A839TSM1</accession>
<proteinExistence type="predicted"/>
<feature type="transmembrane region" description="Helical" evidence="1">
    <location>
        <begin position="70"/>
        <end position="94"/>
    </location>
</feature>
<dbReference type="Pfam" id="PF10779">
    <property type="entry name" value="XhlA"/>
    <property type="match status" value="1"/>
</dbReference>